<gene>
    <name evidence="4" type="ORF">SAMN05192532_101593</name>
</gene>
<dbReference type="InterPro" id="IPR046834">
    <property type="entry name" value="ABC_ATPase_C"/>
</dbReference>
<feature type="domain" description="MRB1590-like C-terminal" evidence="3">
    <location>
        <begin position="457"/>
        <end position="558"/>
    </location>
</feature>
<dbReference type="AlphaFoldDB" id="A0A1I2A168"/>
<organism evidence="4 5">
    <name type="scientific">Alteribacillus iranensis</name>
    <dbReference type="NCBI Taxonomy" id="930128"/>
    <lineage>
        <taxon>Bacteria</taxon>
        <taxon>Bacillati</taxon>
        <taxon>Bacillota</taxon>
        <taxon>Bacilli</taxon>
        <taxon>Bacillales</taxon>
        <taxon>Bacillaceae</taxon>
        <taxon>Alteribacillus</taxon>
    </lineage>
</organism>
<dbReference type="InterPro" id="IPR019195">
    <property type="entry name" value="ABC_ATPase_put"/>
</dbReference>
<dbReference type="STRING" id="930128.SAMN05192532_101593"/>
<dbReference type="Pfam" id="PF09818">
    <property type="entry name" value="ABC_ATPase"/>
    <property type="match status" value="1"/>
</dbReference>
<feature type="domain" description="ATPase of the ABC class N-terminal" evidence="2">
    <location>
        <begin position="1"/>
        <end position="154"/>
    </location>
</feature>
<keyword evidence="5" id="KW-1185">Reference proteome</keyword>
<dbReference type="EMBL" id="FONT01000001">
    <property type="protein sequence ID" value="SFE37651.1"/>
    <property type="molecule type" value="Genomic_DNA"/>
</dbReference>
<dbReference type="PANTHER" id="PTHR38149:SF1">
    <property type="entry name" value="ATPASE"/>
    <property type="match status" value="1"/>
</dbReference>
<dbReference type="Pfam" id="PF21117">
    <property type="entry name" value="MRB1590_C"/>
    <property type="match status" value="1"/>
</dbReference>
<dbReference type="RefSeq" id="WP_218151603.1">
    <property type="nucleotide sequence ID" value="NZ_FONT01000001.1"/>
</dbReference>
<proteinExistence type="predicted"/>
<name>A0A1I2A168_9BACI</name>
<protein>
    <submittedName>
        <fullName evidence="4">Predicted ATPase of the ABC class</fullName>
    </submittedName>
</protein>
<feature type="domain" description="ATPase of the ABC class C-terminal" evidence="1">
    <location>
        <begin position="158"/>
        <end position="438"/>
    </location>
</feature>
<dbReference type="Pfam" id="PF20446">
    <property type="entry name" value="ABC_N"/>
    <property type="match status" value="1"/>
</dbReference>
<evidence type="ECO:0000259" key="2">
    <source>
        <dbReference type="Pfam" id="PF20446"/>
    </source>
</evidence>
<dbReference type="Proteomes" id="UP000199516">
    <property type="component" value="Unassembled WGS sequence"/>
</dbReference>
<dbReference type="InterPro" id="IPR049069">
    <property type="entry name" value="MRB1590-like_C"/>
</dbReference>
<dbReference type="InterPro" id="IPR027417">
    <property type="entry name" value="P-loop_NTPase"/>
</dbReference>
<accession>A0A1I2A168</accession>
<evidence type="ECO:0000259" key="1">
    <source>
        <dbReference type="Pfam" id="PF09818"/>
    </source>
</evidence>
<evidence type="ECO:0000259" key="3">
    <source>
        <dbReference type="Pfam" id="PF21117"/>
    </source>
</evidence>
<dbReference type="SUPFAM" id="SSF52540">
    <property type="entry name" value="P-loop containing nucleoside triphosphate hydrolases"/>
    <property type="match status" value="1"/>
</dbReference>
<dbReference type="InterPro" id="IPR046833">
    <property type="entry name" value="ABC_N"/>
</dbReference>
<evidence type="ECO:0000313" key="5">
    <source>
        <dbReference type="Proteomes" id="UP000199516"/>
    </source>
</evidence>
<dbReference type="PANTHER" id="PTHR38149">
    <property type="entry name" value="ATPASE"/>
    <property type="match status" value="1"/>
</dbReference>
<sequence length="561" mass="63287">MHELLRRLSKIDRKGYKAYNDIKGTFQYNEFTLHIDHIQADPYASPSRIRIKINRELLKLDERCDKSKHRRIATTDFFARQVSKVIHKEKWDRFLHIDGPGQEIMERSAVALDNETLDIRLSIHLPARGRTILGTKAQEMFSKYVPRMIEEAVIQHNTKALDQQLKLVDDQIAIREYLYKHNFITFIADGSILPRESGISRRPLAAHKSVPFRSPSSLRVEIHVPHAGRLTGMALKKGVNIIVGGGYHGKSTLLEAIQYGVYNHCADDGREFVITDSSACKVRAEDGRSVKGVNISSFISNLPNGKHTHHFSTENASGSTSQAANIMEYLETGTSCLLIDEDTSATNFMIRDARMQALVAKEKEPITPFIDKVQSLYKEHDVSTILVVGGAGDYFDVADCVVMMEEYVPSDVTEEAKDIARTYETERVSEAGNDFGSLPKRHIDWRSFDARKGKREKASAKGKNHILYGRDTIDVSSIEQLVNSSQTSAIANIIRYISREIPDDVPLSKTLSIVEEIINEKGLDEVSPFRGKHPGDMALPRKFELAAAINRYRKLKVKNHS</sequence>
<evidence type="ECO:0000313" key="4">
    <source>
        <dbReference type="EMBL" id="SFE37651.1"/>
    </source>
</evidence>
<reference evidence="4 5" key="1">
    <citation type="submission" date="2016-10" db="EMBL/GenBank/DDBJ databases">
        <authorList>
            <person name="de Groot N.N."/>
        </authorList>
    </citation>
    <scope>NUCLEOTIDE SEQUENCE [LARGE SCALE GENOMIC DNA]</scope>
    <source>
        <strain evidence="4 5">DSM 23995</strain>
    </source>
</reference>